<evidence type="ECO:0000313" key="3">
    <source>
        <dbReference type="Proteomes" id="UP000011693"/>
    </source>
</evidence>
<dbReference type="Proteomes" id="UP000011693">
    <property type="component" value="Unassembled WGS sequence"/>
</dbReference>
<dbReference type="PATRIC" id="fig|1227492.4.peg.1164"/>
<feature type="region of interest" description="Disordered" evidence="1">
    <location>
        <begin position="134"/>
        <end position="236"/>
    </location>
</feature>
<dbReference type="AlphaFoldDB" id="M0ASB6"/>
<name>M0ASB6_9EURY</name>
<dbReference type="EMBL" id="AOIN01000043">
    <property type="protein sequence ID" value="ELZ01586.1"/>
    <property type="molecule type" value="Genomic_DNA"/>
</dbReference>
<feature type="compositionally biased region" description="Acidic residues" evidence="1">
    <location>
        <begin position="135"/>
        <end position="144"/>
    </location>
</feature>
<gene>
    <name evidence="2" type="ORF">C482_06027</name>
</gene>
<proteinExistence type="predicted"/>
<evidence type="ECO:0000256" key="1">
    <source>
        <dbReference type="SAM" id="MobiDB-lite"/>
    </source>
</evidence>
<feature type="compositionally biased region" description="Basic and acidic residues" evidence="1">
    <location>
        <begin position="227"/>
        <end position="236"/>
    </location>
</feature>
<keyword evidence="3" id="KW-1185">Reference proteome</keyword>
<organism evidence="2 3">
    <name type="scientific">Natrialba chahannaoensis JCM 10990</name>
    <dbReference type="NCBI Taxonomy" id="1227492"/>
    <lineage>
        <taxon>Archaea</taxon>
        <taxon>Methanobacteriati</taxon>
        <taxon>Methanobacteriota</taxon>
        <taxon>Stenosarchaea group</taxon>
        <taxon>Halobacteria</taxon>
        <taxon>Halobacteriales</taxon>
        <taxon>Natrialbaceae</taxon>
        <taxon>Natrialba</taxon>
    </lineage>
</organism>
<feature type="compositionally biased region" description="Acidic residues" evidence="1">
    <location>
        <begin position="166"/>
        <end position="189"/>
    </location>
</feature>
<dbReference type="STRING" id="1227492.C482_06027"/>
<feature type="compositionally biased region" description="Acidic residues" evidence="1">
    <location>
        <begin position="200"/>
        <end position="226"/>
    </location>
</feature>
<accession>M0ASB6</accession>
<dbReference type="RefSeq" id="WP_006166593.1">
    <property type="nucleotide sequence ID" value="NZ_AOIN01000043.1"/>
</dbReference>
<evidence type="ECO:0000313" key="2">
    <source>
        <dbReference type="EMBL" id="ELZ01586.1"/>
    </source>
</evidence>
<sequence length="236" mass="25661">MRLSIPGLPGVYYDTDAGTTAIATLMSTAGRRAPKPKGYAIQALPYLWSFNVDLHEVPNDHPIQYLHPESAVSLGELSADRHARQAGTELESVLRFAWSVNQEVESATSSLLGQTQTQDGVTIDIRDGSIVADGEALETNEFDVDDRVADDGDEFDTDDQTTNADFETDDSILDTEFDEDGEFGTDDGGSDSFDGSGAFDDVDDSDTFDGVDDSAEFDDDVDDEPDTDRYDTGNER</sequence>
<comment type="caution">
    <text evidence="2">The sequence shown here is derived from an EMBL/GenBank/DDBJ whole genome shotgun (WGS) entry which is preliminary data.</text>
</comment>
<reference evidence="2 3" key="1">
    <citation type="journal article" date="2014" name="PLoS Genet.">
        <title>Phylogenetically driven sequencing of extremely halophilic archaea reveals strategies for static and dynamic osmo-response.</title>
        <authorList>
            <person name="Becker E.A."/>
            <person name="Seitzer P.M."/>
            <person name="Tritt A."/>
            <person name="Larsen D."/>
            <person name="Krusor M."/>
            <person name="Yao A.I."/>
            <person name="Wu D."/>
            <person name="Madern D."/>
            <person name="Eisen J.A."/>
            <person name="Darling A.E."/>
            <person name="Facciotti M.T."/>
        </authorList>
    </citation>
    <scope>NUCLEOTIDE SEQUENCE [LARGE SCALE GENOMIC DNA]</scope>
    <source>
        <strain evidence="2 3">JCM 10990</strain>
    </source>
</reference>
<protein>
    <submittedName>
        <fullName evidence="2">Uncharacterized protein</fullName>
    </submittedName>
</protein>
<dbReference type="OrthoDB" id="170548at2157"/>
<feature type="compositionally biased region" description="Low complexity" evidence="1">
    <location>
        <begin position="190"/>
        <end position="199"/>
    </location>
</feature>